<protein>
    <submittedName>
        <fullName evidence="2">Uncharacterized protein</fullName>
    </submittedName>
</protein>
<reference evidence="2" key="2">
    <citation type="submission" date="2023-05" db="EMBL/GenBank/DDBJ databases">
        <authorList>
            <person name="Fouks B."/>
        </authorList>
    </citation>
    <scope>NUCLEOTIDE SEQUENCE</scope>
    <source>
        <strain evidence="2">Stay&amp;Tobe</strain>
        <tissue evidence="2">Testes</tissue>
    </source>
</reference>
<sequence>MLQVPPTGFASPNTATNPTSELVSFTATSATENSRRFSVSSLLELEDLTPAGVKRGQETDRSE</sequence>
<evidence type="ECO:0000313" key="3">
    <source>
        <dbReference type="Proteomes" id="UP001233999"/>
    </source>
</evidence>
<accession>A0AAD7ZA65</accession>
<feature type="compositionally biased region" description="Polar residues" evidence="1">
    <location>
        <begin position="10"/>
        <end position="20"/>
    </location>
</feature>
<dbReference type="Proteomes" id="UP001233999">
    <property type="component" value="Unassembled WGS sequence"/>
</dbReference>
<feature type="non-terminal residue" evidence="2">
    <location>
        <position position="63"/>
    </location>
</feature>
<gene>
    <name evidence="2" type="ORF">L9F63_006650</name>
</gene>
<feature type="region of interest" description="Disordered" evidence="1">
    <location>
        <begin position="1"/>
        <end position="20"/>
    </location>
</feature>
<evidence type="ECO:0000313" key="2">
    <source>
        <dbReference type="EMBL" id="KAJ9576437.1"/>
    </source>
</evidence>
<keyword evidence="3" id="KW-1185">Reference proteome</keyword>
<proteinExistence type="predicted"/>
<reference evidence="2" key="1">
    <citation type="journal article" date="2023" name="IScience">
        <title>Live-bearing cockroach genome reveals convergent evolutionary mechanisms linked to viviparity in insects and beyond.</title>
        <authorList>
            <person name="Fouks B."/>
            <person name="Harrison M.C."/>
            <person name="Mikhailova A.A."/>
            <person name="Marchal E."/>
            <person name="English S."/>
            <person name="Carruthers M."/>
            <person name="Jennings E.C."/>
            <person name="Chiamaka E.L."/>
            <person name="Frigard R.A."/>
            <person name="Pippel M."/>
            <person name="Attardo G.M."/>
            <person name="Benoit J.B."/>
            <person name="Bornberg-Bauer E."/>
            <person name="Tobe S.S."/>
        </authorList>
    </citation>
    <scope>NUCLEOTIDE SEQUENCE</scope>
    <source>
        <strain evidence="2">Stay&amp;Tobe</strain>
    </source>
</reference>
<comment type="caution">
    <text evidence="2">The sequence shown here is derived from an EMBL/GenBank/DDBJ whole genome shotgun (WGS) entry which is preliminary data.</text>
</comment>
<dbReference type="EMBL" id="JASPKZ010009790">
    <property type="protein sequence ID" value="KAJ9576437.1"/>
    <property type="molecule type" value="Genomic_DNA"/>
</dbReference>
<dbReference type="AlphaFoldDB" id="A0AAD7ZA65"/>
<evidence type="ECO:0000256" key="1">
    <source>
        <dbReference type="SAM" id="MobiDB-lite"/>
    </source>
</evidence>
<name>A0AAD7ZA65_DIPPU</name>
<organism evidence="2 3">
    <name type="scientific">Diploptera punctata</name>
    <name type="common">Pacific beetle cockroach</name>
    <dbReference type="NCBI Taxonomy" id="6984"/>
    <lineage>
        <taxon>Eukaryota</taxon>
        <taxon>Metazoa</taxon>
        <taxon>Ecdysozoa</taxon>
        <taxon>Arthropoda</taxon>
        <taxon>Hexapoda</taxon>
        <taxon>Insecta</taxon>
        <taxon>Pterygota</taxon>
        <taxon>Neoptera</taxon>
        <taxon>Polyneoptera</taxon>
        <taxon>Dictyoptera</taxon>
        <taxon>Blattodea</taxon>
        <taxon>Blaberoidea</taxon>
        <taxon>Blaberidae</taxon>
        <taxon>Diplopterinae</taxon>
        <taxon>Diploptera</taxon>
    </lineage>
</organism>